<reference evidence="7" key="1">
    <citation type="submission" date="2021-07" db="EMBL/GenBank/DDBJ databases">
        <title>Shinella sp. nov., a novel member of the genus Shinella from water.</title>
        <authorList>
            <person name="Deng Y."/>
        </authorList>
    </citation>
    <scope>NUCLEOTIDE SEQUENCE</scope>
    <source>
        <strain evidence="7">CPCC 100929</strain>
    </source>
</reference>
<dbReference type="InterPro" id="IPR016166">
    <property type="entry name" value="FAD-bd_PCMH"/>
</dbReference>
<dbReference type="RefSeq" id="WP_256120275.1">
    <property type="nucleotide sequence ID" value="NZ_WHSB02000014.1"/>
</dbReference>
<comment type="cofactor">
    <cofactor evidence="1">
        <name>FAD</name>
        <dbReference type="ChEBI" id="CHEBI:57692"/>
    </cofactor>
</comment>
<name>A0ABT1RET0_9HYPH</name>
<evidence type="ECO:0000313" key="7">
    <source>
        <dbReference type="EMBL" id="MCQ4633657.1"/>
    </source>
</evidence>
<dbReference type="Pfam" id="PF08031">
    <property type="entry name" value="BBE"/>
    <property type="match status" value="1"/>
</dbReference>
<feature type="domain" description="FAD-binding PCMH-type" evidence="6">
    <location>
        <begin position="35"/>
        <end position="206"/>
    </location>
</feature>
<evidence type="ECO:0000256" key="1">
    <source>
        <dbReference type="ARBA" id="ARBA00001974"/>
    </source>
</evidence>
<comment type="similarity">
    <text evidence="2">Belongs to the oxygen-dependent FAD-linked oxidoreductase family.</text>
</comment>
<organism evidence="7 8">
    <name type="scientific">Shinella lacus</name>
    <dbReference type="NCBI Taxonomy" id="2654216"/>
    <lineage>
        <taxon>Bacteria</taxon>
        <taxon>Pseudomonadati</taxon>
        <taxon>Pseudomonadota</taxon>
        <taxon>Alphaproteobacteria</taxon>
        <taxon>Hyphomicrobiales</taxon>
        <taxon>Rhizobiaceae</taxon>
        <taxon>Shinella</taxon>
    </lineage>
</organism>
<evidence type="ECO:0000313" key="8">
    <source>
        <dbReference type="Proteomes" id="UP000996601"/>
    </source>
</evidence>
<dbReference type="PROSITE" id="PS00862">
    <property type="entry name" value="OX2_COVAL_FAD"/>
    <property type="match status" value="1"/>
</dbReference>
<keyword evidence="5" id="KW-0560">Oxidoreductase</keyword>
<gene>
    <name evidence="7" type="ORF">GB927_026710</name>
</gene>
<evidence type="ECO:0000256" key="5">
    <source>
        <dbReference type="ARBA" id="ARBA00023002"/>
    </source>
</evidence>
<sequence>MDSTAISEFATDLRGRVIQRGDPDYEDACGLYNGMILKRPLVIAQCVDAGDVITAVNFGREQKLDIAVRGGGHNGPGLGSVDDGIVIDLSPLKGVRFDPRDNTVRAGGGCTTGDVDHATHAFGQAVPFGIISTTGIGGLTLSGGHGYLTRQYGLAIDNLIEADVVLADGRLVVASETVNADLLWALRGGGGNFGVVTSFLYRTNPAKMLYGGPIAFDIEQAADIMRWYREFQAISSPEFYIFLGLQAIPPTEPFPEEHWNKKICLLLVAHNGQDGQTQVDKVRAVLPTPLFDWCGYLPYTALQTMFDPFYPKGLQWYWKGDFVKTLPDEAIPIHIECAKKGNVFSAMHLYPIDKAVHSRRKSETAWSTRDATWSMVIVGIDPDPENAGVIKLWARDYWNAVHRFDLPGAYPNFMMDDEGDQRVRASFGENYQRLVELKLKFDPTNVFRVNHNIRP</sequence>
<dbReference type="InterPro" id="IPR036318">
    <property type="entry name" value="FAD-bd_PCMH-like_sf"/>
</dbReference>
<evidence type="ECO:0000259" key="6">
    <source>
        <dbReference type="PROSITE" id="PS51387"/>
    </source>
</evidence>
<evidence type="ECO:0000256" key="3">
    <source>
        <dbReference type="ARBA" id="ARBA00022630"/>
    </source>
</evidence>
<dbReference type="Gene3D" id="3.30.465.10">
    <property type="match status" value="1"/>
</dbReference>
<evidence type="ECO:0000256" key="4">
    <source>
        <dbReference type="ARBA" id="ARBA00022827"/>
    </source>
</evidence>
<proteinExistence type="inferred from homology"/>
<dbReference type="InterPro" id="IPR006093">
    <property type="entry name" value="Oxy_OxRdtase_FAD_BS"/>
</dbReference>
<dbReference type="EMBL" id="WHSB02000014">
    <property type="protein sequence ID" value="MCQ4633657.1"/>
    <property type="molecule type" value="Genomic_DNA"/>
</dbReference>
<dbReference type="InterPro" id="IPR016167">
    <property type="entry name" value="FAD-bd_PCMH_sub1"/>
</dbReference>
<comment type="caution">
    <text evidence="7">The sequence shown here is derived from an EMBL/GenBank/DDBJ whole genome shotgun (WGS) entry which is preliminary data.</text>
</comment>
<dbReference type="Pfam" id="PF01565">
    <property type="entry name" value="FAD_binding_4"/>
    <property type="match status" value="1"/>
</dbReference>
<dbReference type="PANTHER" id="PTHR42973">
    <property type="entry name" value="BINDING OXIDOREDUCTASE, PUTATIVE (AFU_ORTHOLOGUE AFUA_1G17690)-RELATED"/>
    <property type="match status" value="1"/>
</dbReference>
<dbReference type="InterPro" id="IPR006094">
    <property type="entry name" value="Oxid_FAD_bind_N"/>
</dbReference>
<dbReference type="Gene3D" id="3.40.462.20">
    <property type="match status" value="1"/>
</dbReference>
<dbReference type="InterPro" id="IPR012951">
    <property type="entry name" value="BBE"/>
</dbReference>
<keyword evidence="8" id="KW-1185">Reference proteome</keyword>
<dbReference type="SUPFAM" id="SSF56176">
    <property type="entry name" value="FAD-binding/transporter-associated domain-like"/>
    <property type="match status" value="1"/>
</dbReference>
<dbReference type="Proteomes" id="UP000996601">
    <property type="component" value="Unassembled WGS sequence"/>
</dbReference>
<dbReference type="InterPro" id="IPR016169">
    <property type="entry name" value="FAD-bd_PCMH_sub2"/>
</dbReference>
<keyword evidence="3" id="KW-0285">Flavoprotein</keyword>
<evidence type="ECO:0000256" key="2">
    <source>
        <dbReference type="ARBA" id="ARBA00005466"/>
    </source>
</evidence>
<dbReference type="Gene3D" id="3.30.43.10">
    <property type="entry name" value="Uridine Diphospho-n-acetylenolpyruvylglucosamine Reductase, domain 2"/>
    <property type="match status" value="1"/>
</dbReference>
<dbReference type="PROSITE" id="PS51387">
    <property type="entry name" value="FAD_PCMH"/>
    <property type="match status" value="1"/>
</dbReference>
<dbReference type="PANTHER" id="PTHR42973:SF39">
    <property type="entry name" value="FAD-BINDING PCMH-TYPE DOMAIN-CONTAINING PROTEIN"/>
    <property type="match status" value="1"/>
</dbReference>
<protein>
    <submittedName>
        <fullName evidence="7">FAD-binding protein</fullName>
    </submittedName>
</protein>
<accession>A0ABT1RET0</accession>
<dbReference type="InterPro" id="IPR050416">
    <property type="entry name" value="FAD-linked_Oxidoreductase"/>
</dbReference>
<keyword evidence="4" id="KW-0274">FAD</keyword>